<keyword evidence="2" id="KW-0378">Hydrolase</keyword>
<dbReference type="RefSeq" id="WP_347323130.1">
    <property type="nucleotide sequence ID" value="NZ_JBCGUH010000001.1"/>
</dbReference>
<organism evidence="2 3">
    <name type="scientific">Paenibacillus wenxiniae</name>
    <dbReference type="NCBI Taxonomy" id="1636843"/>
    <lineage>
        <taxon>Bacteria</taxon>
        <taxon>Bacillati</taxon>
        <taxon>Bacillota</taxon>
        <taxon>Bacilli</taxon>
        <taxon>Bacillales</taxon>
        <taxon>Paenibacillaceae</taxon>
        <taxon>Paenibacillus</taxon>
    </lineage>
</organism>
<feature type="transmembrane region" description="Helical" evidence="1">
    <location>
        <begin position="7"/>
        <end position="28"/>
    </location>
</feature>
<accession>A0ABW4RQ01</accession>
<evidence type="ECO:0000256" key="1">
    <source>
        <dbReference type="SAM" id="Phobius"/>
    </source>
</evidence>
<keyword evidence="1" id="KW-0472">Membrane</keyword>
<dbReference type="Proteomes" id="UP001597233">
    <property type="component" value="Unassembled WGS sequence"/>
</dbReference>
<sequence length="385" mass="43554">MRIKKILKIIGILSVLILLVLSGMYVFILQYPEIKDHPKMGKWYRVTTNEMKSSDGSKYSALFKKGSENNIIVYFAGGGVSVNKEMARQETYNTKRIPIDIVANLTMNMGGIATASEDNPFKDWTVIAFPYATGDFHIGTGEFKYTDNNGKERTLYHNGFINFTSAMRKIMEYADIADPAKVFVTGYSAGGFGASLLADDIFSDYFPKAKSKTVLADSSLLLNDSWHSIATDVWRSPKHISDRLVSNNITLDSLTALHERWGDKVNILFDSSTRDGDLAKVQNYFDTGNMKVDEEKADKYQQILKETIPKFKKQANAYIFIWDGLPWYDDPQNLTMHTIIATPAFHNKFKKIDISICDWVINAVNGKMEDYGLNLVDKIYPPTDK</sequence>
<keyword evidence="3" id="KW-1185">Reference proteome</keyword>
<proteinExistence type="predicted"/>
<dbReference type="InterPro" id="IPR029058">
    <property type="entry name" value="AB_hydrolase_fold"/>
</dbReference>
<evidence type="ECO:0000313" key="3">
    <source>
        <dbReference type="Proteomes" id="UP001597233"/>
    </source>
</evidence>
<dbReference type="InterPro" id="IPR004963">
    <property type="entry name" value="PAE/NOTUM"/>
</dbReference>
<dbReference type="EMBL" id="JBHUEH010000032">
    <property type="protein sequence ID" value="MFD1888411.1"/>
    <property type="molecule type" value="Genomic_DNA"/>
</dbReference>
<evidence type="ECO:0000313" key="2">
    <source>
        <dbReference type="EMBL" id="MFD1888411.1"/>
    </source>
</evidence>
<dbReference type="GO" id="GO:0016787">
    <property type="term" value="F:hydrolase activity"/>
    <property type="evidence" value="ECO:0007669"/>
    <property type="project" value="UniProtKB-KW"/>
</dbReference>
<keyword evidence="1" id="KW-1133">Transmembrane helix</keyword>
<dbReference type="SUPFAM" id="SSF53474">
    <property type="entry name" value="alpha/beta-Hydrolases"/>
    <property type="match status" value="1"/>
</dbReference>
<gene>
    <name evidence="2" type="ORF">ACFSC9_23255</name>
</gene>
<name>A0ABW4RQ01_9BACL</name>
<dbReference type="PANTHER" id="PTHR21562">
    <property type="entry name" value="NOTUM-RELATED"/>
    <property type="match status" value="1"/>
</dbReference>
<dbReference type="Gene3D" id="3.40.50.1820">
    <property type="entry name" value="alpha/beta hydrolase"/>
    <property type="match status" value="1"/>
</dbReference>
<protein>
    <submittedName>
        <fullName evidence="2">Pectin acetylesterase-family hydrolase</fullName>
    </submittedName>
</protein>
<reference evidence="3" key="1">
    <citation type="journal article" date="2019" name="Int. J. Syst. Evol. Microbiol.">
        <title>The Global Catalogue of Microorganisms (GCM) 10K type strain sequencing project: providing services to taxonomists for standard genome sequencing and annotation.</title>
        <authorList>
            <consortium name="The Broad Institute Genomics Platform"/>
            <consortium name="The Broad Institute Genome Sequencing Center for Infectious Disease"/>
            <person name="Wu L."/>
            <person name="Ma J."/>
        </authorList>
    </citation>
    <scope>NUCLEOTIDE SEQUENCE [LARGE SCALE GENOMIC DNA]</scope>
    <source>
        <strain evidence="3">CCUG 54950</strain>
    </source>
</reference>
<dbReference type="Pfam" id="PF03283">
    <property type="entry name" value="PAE"/>
    <property type="match status" value="1"/>
</dbReference>
<comment type="caution">
    <text evidence="2">The sequence shown here is derived from an EMBL/GenBank/DDBJ whole genome shotgun (WGS) entry which is preliminary data.</text>
</comment>
<keyword evidence="1" id="KW-0812">Transmembrane</keyword>
<dbReference type="PANTHER" id="PTHR21562:SF83">
    <property type="entry name" value="PECTIN ACETYLESTERASE 4"/>
    <property type="match status" value="1"/>
</dbReference>